<dbReference type="EMBL" id="FNAV01000023">
    <property type="protein sequence ID" value="SDF48069.1"/>
    <property type="molecule type" value="Genomic_DNA"/>
</dbReference>
<dbReference type="RefSeq" id="WP_165617194.1">
    <property type="nucleotide sequence ID" value="NZ_FNAV01000023.1"/>
</dbReference>
<protein>
    <submittedName>
        <fullName evidence="1">Putative MFS transporter, AGZA family, xanthine/uracil permease</fullName>
    </submittedName>
</protein>
<name>A0A1G7LGI1_9RHOB</name>
<keyword evidence="2" id="KW-1185">Reference proteome</keyword>
<gene>
    <name evidence="1" type="ORF">SAMN04488105_12349</name>
</gene>
<accession>A0A1G7LGI1</accession>
<sequence length="56" mass="6088">MLIGAQFLQTSPVKHARAIVLGMVPHLAARAKTLIDGERVLAPVFRLPDLPEDGQE</sequence>
<evidence type="ECO:0000313" key="1">
    <source>
        <dbReference type="EMBL" id="SDF48069.1"/>
    </source>
</evidence>
<dbReference type="STRING" id="282683.SAMN04488105_12349"/>
<evidence type="ECO:0000313" key="2">
    <source>
        <dbReference type="Proteomes" id="UP000198994"/>
    </source>
</evidence>
<dbReference type="Proteomes" id="UP000198994">
    <property type="component" value="Unassembled WGS sequence"/>
</dbReference>
<dbReference type="AlphaFoldDB" id="A0A1G7LGI1"/>
<proteinExistence type="predicted"/>
<reference evidence="2" key="1">
    <citation type="submission" date="2016-10" db="EMBL/GenBank/DDBJ databases">
        <authorList>
            <person name="Varghese N."/>
            <person name="Submissions S."/>
        </authorList>
    </citation>
    <scope>NUCLEOTIDE SEQUENCE [LARGE SCALE GENOMIC DNA]</scope>
    <source>
        <strain evidence="2">DSM 10146</strain>
    </source>
</reference>
<organism evidence="1 2">
    <name type="scientific">Salipiger thiooxidans</name>
    <dbReference type="NCBI Taxonomy" id="282683"/>
    <lineage>
        <taxon>Bacteria</taxon>
        <taxon>Pseudomonadati</taxon>
        <taxon>Pseudomonadota</taxon>
        <taxon>Alphaproteobacteria</taxon>
        <taxon>Rhodobacterales</taxon>
        <taxon>Roseobacteraceae</taxon>
        <taxon>Salipiger</taxon>
    </lineage>
</organism>